<keyword evidence="1" id="KW-0520">NAD</keyword>
<dbReference type="PANTHER" id="PTHR43249:SF1">
    <property type="entry name" value="D-GLUCOSIDE 3-DEHYDROGENASE"/>
    <property type="match status" value="1"/>
</dbReference>
<evidence type="ECO:0000313" key="4">
    <source>
        <dbReference type="EMBL" id="BDZ49361.1"/>
    </source>
</evidence>
<reference evidence="5" key="1">
    <citation type="journal article" date="2019" name="Int. J. Syst. Evol. Microbiol.">
        <title>The Global Catalogue of Microorganisms (GCM) 10K type strain sequencing project: providing services to taxonomists for standard genome sequencing and annotation.</title>
        <authorList>
            <consortium name="The Broad Institute Genomics Platform"/>
            <consortium name="The Broad Institute Genome Sequencing Center for Infectious Disease"/>
            <person name="Wu L."/>
            <person name="Ma J."/>
        </authorList>
    </citation>
    <scope>NUCLEOTIDE SEQUENCE [LARGE SCALE GENOMIC DNA]</scope>
    <source>
        <strain evidence="5">NBRC 108728</strain>
    </source>
</reference>
<organism evidence="4 5">
    <name type="scientific">Frondihabitans sucicola</name>
    <dbReference type="NCBI Taxonomy" id="1268041"/>
    <lineage>
        <taxon>Bacteria</taxon>
        <taxon>Bacillati</taxon>
        <taxon>Actinomycetota</taxon>
        <taxon>Actinomycetes</taxon>
        <taxon>Micrococcales</taxon>
        <taxon>Microbacteriaceae</taxon>
        <taxon>Frondihabitans</taxon>
    </lineage>
</organism>
<dbReference type="PANTHER" id="PTHR43249">
    <property type="entry name" value="UDP-N-ACETYL-2-AMINO-2-DEOXY-D-GLUCURONATE OXIDASE"/>
    <property type="match status" value="1"/>
</dbReference>
<evidence type="ECO:0000313" key="5">
    <source>
        <dbReference type="Proteomes" id="UP001321486"/>
    </source>
</evidence>
<evidence type="ECO:0000256" key="1">
    <source>
        <dbReference type="ARBA" id="ARBA00023027"/>
    </source>
</evidence>
<dbReference type="Pfam" id="PF01408">
    <property type="entry name" value="GFO_IDH_MocA"/>
    <property type="match status" value="1"/>
</dbReference>
<evidence type="ECO:0000259" key="2">
    <source>
        <dbReference type="Pfam" id="PF01408"/>
    </source>
</evidence>
<dbReference type="Pfam" id="PF22725">
    <property type="entry name" value="GFO_IDH_MocA_C3"/>
    <property type="match status" value="1"/>
</dbReference>
<name>A0ABN6XWS3_9MICO</name>
<sequence length="359" mass="37769">MTFHPSVAEAATRVAVIGCGDISALHLAALDVIPGVELVAVCDTDPGRLAATAEQWGVPGFGGIDELLDAVVPDAVHVCTPHVEHAPMAIAALDRGVHVVLEKPLATGVAEGRALVEAAERSTAKLAVCFQNRYNEPVQRAKEVLESGVLGPVAGAAATVVWHRTPEYYEASPWRGRWETAGGGLLMNQAIHTLDLVQWLVGDVVGVTGGVATRALGDTIEVEDTADLVLTHASGARSVFYATLAHVANETVTVDIVAERGHLSLRGDLTVTYADGTTEVVAEPVTASGERAYWGISHQTLISDFYAGIRSEEPFWIGADEALKTLEIIQTVYDQTFPERLLAGAASTGNASGGGRTRP</sequence>
<accession>A0ABN6XWS3</accession>
<dbReference type="Gene3D" id="3.30.360.10">
    <property type="entry name" value="Dihydrodipicolinate Reductase, domain 2"/>
    <property type="match status" value="1"/>
</dbReference>
<dbReference type="RefSeq" id="WP_286346171.1">
    <property type="nucleotide sequence ID" value="NZ_AP027732.1"/>
</dbReference>
<dbReference type="Proteomes" id="UP001321486">
    <property type="component" value="Chromosome"/>
</dbReference>
<dbReference type="InterPro" id="IPR000683">
    <property type="entry name" value="Gfo/Idh/MocA-like_OxRdtase_N"/>
</dbReference>
<dbReference type="SUPFAM" id="SSF51735">
    <property type="entry name" value="NAD(P)-binding Rossmann-fold domains"/>
    <property type="match status" value="1"/>
</dbReference>
<dbReference type="Gene3D" id="3.40.50.720">
    <property type="entry name" value="NAD(P)-binding Rossmann-like Domain"/>
    <property type="match status" value="1"/>
</dbReference>
<gene>
    <name evidence="4" type="ORF">GCM10025867_16020</name>
</gene>
<dbReference type="EMBL" id="AP027732">
    <property type="protein sequence ID" value="BDZ49361.1"/>
    <property type="molecule type" value="Genomic_DNA"/>
</dbReference>
<feature type="domain" description="Gfo/Idh/MocA-like oxidoreductase N-terminal" evidence="2">
    <location>
        <begin position="13"/>
        <end position="128"/>
    </location>
</feature>
<dbReference type="SUPFAM" id="SSF55347">
    <property type="entry name" value="Glyceraldehyde-3-phosphate dehydrogenase-like, C-terminal domain"/>
    <property type="match status" value="1"/>
</dbReference>
<evidence type="ECO:0000259" key="3">
    <source>
        <dbReference type="Pfam" id="PF22725"/>
    </source>
</evidence>
<feature type="domain" description="GFO/IDH/MocA-like oxidoreductase" evidence="3">
    <location>
        <begin position="138"/>
        <end position="263"/>
    </location>
</feature>
<dbReference type="InterPro" id="IPR055170">
    <property type="entry name" value="GFO_IDH_MocA-like_dom"/>
</dbReference>
<dbReference type="InterPro" id="IPR036291">
    <property type="entry name" value="NAD(P)-bd_dom_sf"/>
</dbReference>
<proteinExistence type="predicted"/>
<keyword evidence="5" id="KW-1185">Reference proteome</keyword>
<dbReference type="InterPro" id="IPR052515">
    <property type="entry name" value="Gfo/Idh/MocA_Oxidoreductase"/>
</dbReference>
<protein>
    <submittedName>
        <fullName evidence="4">Dehydrogenase</fullName>
    </submittedName>
</protein>